<evidence type="ECO:0000313" key="2">
    <source>
        <dbReference type="EMBL" id="CAF2071268.1"/>
    </source>
</evidence>
<dbReference type="Proteomes" id="UP000663887">
    <property type="component" value="Unassembled WGS sequence"/>
</dbReference>
<keyword evidence="1" id="KW-0732">Signal</keyword>
<dbReference type="Proteomes" id="UP000663842">
    <property type="component" value="Unassembled WGS sequence"/>
</dbReference>
<evidence type="ECO:0000313" key="3">
    <source>
        <dbReference type="EMBL" id="CAF2167420.1"/>
    </source>
</evidence>
<accession>A0A820IB72</accession>
<dbReference type="EMBL" id="CAJOBF010011706">
    <property type="protein sequence ID" value="CAF4309241.1"/>
    <property type="molecule type" value="Genomic_DNA"/>
</dbReference>
<feature type="chain" id="PRO_5036236899" description="Melanin-concentrating hormone" evidence="1">
    <location>
        <begin position="23"/>
        <end position="107"/>
    </location>
</feature>
<dbReference type="EMBL" id="CAJNRG010015446">
    <property type="protein sequence ID" value="CAF2167420.1"/>
    <property type="molecule type" value="Genomic_DNA"/>
</dbReference>
<gene>
    <name evidence="4" type="ORF">UXM345_LOCUS33850</name>
    <name evidence="2" type="ORF">WKI299_LOCUS14205</name>
    <name evidence="3" type="ORF">XDN619_LOCUS31000</name>
</gene>
<comment type="caution">
    <text evidence="4">The sequence shown here is derived from an EMBL/GenBank/DDBJ whole genome shotgun (WGS) entry which is preliminary data.</text>
</comment>
<evidence type="ECO:0000313" key="4">
    <source>
        <dbReference type="EMBL" id="CAF4309241.1"/>
    </source>
</evidence>
<organism evidence="4 5">
    <name type="scientific">Rotaria magnacalcarata</name>
    <dbReference type="NCBI Taxonomy" id="392030"/>
    <lineage>
        <taxon>Eukaryota</taxon>
        <taxon>Metazoa</taxon>
        <taxon>Spiralia</taxon>
        <taxon>Gnathifera</taxon>
        <taxon>Rotifera</taxon>
        <taxon>Eurotatoria</taxon>
        <taxon>Bdelloidea</taxon>
        <taxon>Philodinida</taxon>
        <taxon>Philodinidae</taxon>
        <taxon>Rotaria</taxon>
    </lineage>
</organism>
<dbReference type="Proteomes" id="UP000663856">
    <property type="component" value="Unassembled WGS sequence"/>
</dbReference>
<evidence type="ECO:0000313" key="5">
    <source>
        <dbReference type="Proteomes" id="UP000663842"/>
    </source>
</evidence>
<evidence type="ECO:0000256" key="1">
    <source>
        <dbReference type="SAM" id="SignalP"/>
    </source>
</evidence>
<protein>
    <recommendedName>
        <fullName evidence="6">Melanin-concentrating hormone</fullName>
    </recommendedName>
</protein>
<dbReference type="AlphaFoldDB" id="A0A820IB72"/>
<sequence>MASGFSTHILLFLCAFVSLTLTANSLTSTPATINNNNNHNRKTLFFLHKNSRPKLELDSNLSDDSSAVPSTRSIQQRNVIMPRICYFVRVPGTTVYQRLCLPYNDRK</sequence>
<feature type="signal peptide" evidence="1">
    <location>
        <begin position="1"/>
        <end position="22"/>
    </location>
</feature>
<proteinExistence type="predicted"/>
<reference evidence="4" key="1">
    <citation type="submission" date="2021-02" db="EMBL/GenBank/DDBJ databases">
        <authorList>
            <person name="Nowell W R."/>
        </authorList>
    </citation>
    <scope>NUCLEOTIDE SEQUENCE</scope>
</reference>
<evidence type="ECO:0008006" key="6">
    <source>
        <dbReference type="Google" id="ProtNLM"/>
    </source>
</evidence>
<dbReference type="EMBL" id="CAJNRF010005476">
    <property type="protein sequence ID" value="CAF2071268.1"/>
    <property type="molecule type" value="Genomic_DNA"/>
</dbReference>
<name>A0A820IB72_9BILA</name>